<proteinExistence type="predicted"/>
<keyword evidence="2" id="KW-1185">Reference proteome</keyword>
<dbReference type="AlphaFoldDB" id="A0A365H8U0"/>
<comment type="caution">
    <text evidence="1">The sequence shown here is derived from an EMBL/GenBank/DDBJ whole genome shotgun (WGS) entry which is preliminary data.</text>
</comment>
<name>A0A365H8U0_9ACTN</name>
<dbReference type="RefSeq" id="WP_111866139.1">
    <property type="nucleotide sequence ID" value="NZ_QLYX01000004.1"/>
</dbReference>
<organism evidence="1 2">
    <name type="scientific">Actinomadura craniellae</name>
    <dbReference type="NCBI Taxonomy" id="2231787"/>
    <lineage>
        <taxon>Bacteria</taxon>
        <taxon>Bacillati</taxon>
        <taxon>Actinomycetota</taxon>
        <taxon>Actinomycetes</taxon>
        <taxon>Streptosporangiales</taxon>
        <taxon>Thermomonosporaceae</taxon>
        <taxon>Actinomadura</taxon>
    </lineage>
</organism>
<dbReference type="EMBL" id="QLYX01000004">
    <property type="protein sequence ID" value="RAY15376.1"/>
    <property type="molecule type" value="Genomic_DNA"/>
</dbReference>
<protein>
    <submittedName>
        <fullName evidence="1">Uncharacterized protein</fullName>
    </submittedName>
</protein>
<dbReference type="Proteomes" id="UP000251891">
    <property type="component" value="Unassembled WGS sequence"/>
</dbReference>
<reference evidence="1 2" key="1">
    <citation type="submission" date="2018-06" db="EMBL/GenBank/DDBJ databases">
        <title>Actinomadura craniellae sp. nov. isolated from marine sponge Craniella sp.</title>
        <authorList>
            <person name="Li L."/>
            <person name="Xu Q.H."/>
            <person name="Lin H.W."/>
            <person name="Lu Y.H."/>
        </authorList>
    </citation>
    <scope>NUCLEOTIDE SEQUENCE [LARGE SCALE GENOMIC DNA]</scope>
    <source>
        <strain evidence="1 2">LHW63021</strain>
    </source>
</reference>
<evidence type="ECO:0000313" key="2">
    <source>
        <dbReference type="Proteomes" id="UP000251891"/>
    </source>
</evidence>
<gene>
    <name evidence="1" type="ORF">DPM19_11805</name>
</gene>
<accession>A0A365H8U0</accession>
<sequence>MGSLLALTVISFAVLVFLLFLVFLAQFVLASHGDKFHRSAGTLSRNLARRAVHLYVRSPRPVLEEPDQEADGRLA</sequence>
<evidence type="ECO:0000313" key="1">
    <source>
        <dbReference type="EMBL" id="RAY15376.1"/>
    </source>
</evidence>